<dbReference type="Proteomes" id="UP000747399">
    <property type="component" value="Unassembled WGS sequence"/>
</dbReference>
<dbReference type="PROSITE" id="PS51192">
    <property type="entry name" value="HELICASE_ATP_BIND_1"/>
    <property type="match status" value="1"/>
</dbReference>
<keyword evidence="2" id="KW-0378">Hydrolase</keyword>
<organism evidence="7 8">
    <name type="scientific">Volvox africanus</name>
    <dbReference type="NCBI Taxonomy" id="51714"/>
    <lineage>
        <taxon>Eukaryota</taxon>
        <taxon>Viridiplantae</taxon>
        <taxon>Chlorophyta</taxon>
        <taxon>core chlorophytes</taxon>
        <taxon>Chlorophyceae</taxon>
        <taxon>CS clade</taxon>
        <taxon>Chlamydomonadales</taxon>
        <taxon>Volvocaceae</taxon>
        <taxon>Volvox</taxon>
    </lineage>
</organism>
<dbReference type="SUPFAM" id="SSF52540">
    <property type="entry name" value="P-loop containing nucleoside triphosphate hydrolases"/>
    <property type="match status" value="1"/>
</dbReference>
<dbReference type="Gene3D" id="3.40.50.300">
    <property type="entry name" value="P-loop containing nucleotide triphosphate hydrolases"/>
    <property type="match status" value="2"/>
</dbReference>
<dbReference type="SMART" id="SM00490">
    <property type="entry name" value="HELICc"/>
    <property type="match status" value="1"/>
</dbReference>
<dbReference type="PANTHER" id="PTHR18934">
    <property type="entry name" value="ATP-DEPENDENT RNA HELICASE"/>
    <property type="match status" value="1"/>
</dbReference>
<dbReference type="Pfam" id="PF00270">
    <property type="entry name" value="DEAD"/>
    <property type="match status" value="1"/>
</dbReference>
<dbReference type="Pfam" id="PF07717">
    <property type="entry name" value="OB_NTP_bind"/>
    <property type="match status" value="1"/>
</dbReference>
<feature type="region of interest" description="Disordered" evidence="4">
    <location>
        <begin position="104"/>
        <end position="123"/>
    </location>
</feature>
<dbReference type="PANTHER" id="PTHR18934:SF246">
    <property type="entry name" value="DEXH-BOX ATP-DEPENDENT RNA HELICASE DEXH4, CHLOROPLASTIC-RELATED"/>
    <property type="match status" value="1"/>
</dbReference>
<proteinExistence type="predicted"/>
<evidence type="ECO:0000313" key="7">
    <source>
        <dbReference type="EMBL" id="GIL59637.1"/>
    </source>
</evidence>
<dbReference type="GO" id="GO:0005524">
    <property type="term" value="F:ATP binding"/>
    <property type="evidence" value="ECO:0007669"/>
    <property type="project" value="UniProtKB-KW"/>
</dbReference>
<name>A0A8J4BIT0_9CHLO</name>
<keyword evidence="3" id="KW-0067">ATP-binding</keyword>
<evidence type="ECO:0000259" key="5">
    <source>
        <dbReference type="PROSITE" id="PS51192"/>
    </source>
</evidence>
<dbReference type="InterPro" id="IPR014001">
    <property type="entry name" value="Helicase_ATP-bd"/>
</dbReference>
<evidence type="ECO:0000256" key="3">
    <source>
        <dbReference type="ARBA" id="ARBA00022840"/>
    </source>
</evidence>
<dbReference type="InterPro" id="IPR011545">
    <property type="entry name" value="DEAD/DEAH_box_helicase_dom"/>
</dbReference>
<evidence type="ECO:0000256" key="1">
    <source>
        <dbReference type="ARBA" id="ARBA00022741"/>
    </source>
</evidence>
<dbReference type="InterPro" id="IPR001650">
    <property type="entry name" value="Helicase_C-like"/>
</dbReference>
<protein>
    <submittedName>
        <fullName evidence="7">Uncharacterized protein</fullName>
    </submittedName>
</protein>
<evidence type="ECO:0000313" key="8">
    <source>
        <dbReference type="Proteomes" id="UP000747399"/>
    </source>
</evidence>
<dbReference type="GO" id="GO:0003723">
    <property type="term" value="F:RNA binding"/>
    <property type="evidence" value="ECO:0007669"/>
    <property type="project" value="TreeGrafter"/>
</dbReference>
<dbReference type="SMART" id="SM00847">
    <property type="entry name" value="HA2"/>
    <property type="match status" value="1"/>
</dbReference>
<dbReference type="GO" id="GO:0004386">
    <property type="term" value="F:helicase activity"/>
    <property type="evidence" value="ECO:0007669"/>
    <property type="project" value="UniProtKB-KW"/>
</dbReference>
<feature type="domain" description="Helicase C-terminal" evidence="6">
    <location>
        <begin position="361"/>
        <end position="545"/>
    </location>
</feature>
<evidence type="ECO:0000259" key="6">
    <source>
        <dbReference type="PROSITE" id="PS51194"/>
    </source>
</evidence>
<dbReference type="Pfam" id="PF21010">
    <property type="entry name" value="HA2_C"/>
    <property type="match status" value="1"/>
</dbReference>
<keyword evidence="1" id="KW-0547">Nucleotide-binding</keyword>
<dbReference type="InterPro" id="IPR027417">
    <property type="entry name" value="P-loop_NTPase"/>
</dbReference>
<feature type="non-terminal residue" evidence="7">
    <location>
        <position position="1005"/>
    </location>
</feature>
<dbReference type="EMBL" id="BNCO01000036">
    <property type="protein sequence ID" value="GIL59637.1"/>
    <property type="molecule type" value="Genomic_DNA"/>
</dbReference>
<evidence type="ECO:0000256" key="4">
    <source>
        <dbReference type="SAM" id="MobiDB-lite"/>
    </source>
</evidence>
<dbReference type="AlphaFoldDB" id="A0A8J4BIT0"/>
<dbReference type="PROSITE" id="PS51194">
    <property type="entry name" value="HELICASE_CTER"/>
    <property type="match status" value="1"/>
</dbReference>
<reference evidence="7" key="1">
    <citation type="journal article" date="2021" name="Proc. Natl. Acad. Sci. U.S.A.">
        <title>Three genomes in the algal genus Volvox reveal the fate of a haploid sex-determining region after a transition to homothallism.</title>
        <authorList>
            <person name="Yamamoto K."/>
            <person name="Hamaji T."/>
            <person name="Kawai-Toyooka H."/>
            <person name="Matsuzaki R."/>
            <person name="Takahashi F."/>
            <person name="Nishimura Y."/>
            <person name="Kawachi M."/>
            <person name="Noguchi H."/>
            <person name="Minakuchi Y."/>
            <person name="Umen J.G."/>
            <person name="Toyoda A."/>
            <person name="Nozaki H."/>
        </authorList>
    </citation>
    <scope>NUCLEOTIDE SEQUENCE</scope>
    <source>
        <strain evidence="7">NIES-3780</strain>
    </source>
</reference>
<comment type="caution">
    <text evidence="7">The sequence shown here is derived from an EMBL/GenBank/DDBJ whole genome shotgun (WGS) entry which is preliminary data.</text>
</comment>
<dbReference type="Pfam" id="PF00271">
    <property type="entry name" value="Helicase_C"/>
    <property type="match status" value="1"/>
</dbReference>
<keyword evidence="8" id="KW-1185">Reference proteome</keyword>
<dbReference type="CDD" id="cd18791">
    <property type="entry name" value="SF2_C_RHA"/>
    <property type="match status" value="1"/>
</dbReference>
<evidence type="ECO:0000256" key="2">
    <source>
        <dbReference type="ARBA" id="ARBA00022806"/>
    </source>
</evidence>
<gene>
    <name evidence="7" type="ORF">Vafri_14371</name>
</gene>
<dbReference type="CDD" id="cd17917">
    <property type="entry name" value="DEXHc_RHA-like"/>
    <property type="match status" value="1"/>
</dbReference>
<dbReference type="Gene3D" id="1.20.120.1080">
    <property type="match status" value="1"/>
</dbReference>
<sequence length="1005" mass="104711">GADAESAASASLRAALERWADSPAGRAMAAARAALPIAAVRGELLEALRQGDVVVVSGDTGCGKTTQVPQYLLEDAIFSGAGGRTHVVVTQPRRIAAISVAERVAEERGEPPPGSPGPSSTTGYHVRLGAAVTRHTRLTFCTTGILLRRLAGDPSLRGVTHVVVDEVHERSLQSDFLIALLRDLLVARRMQRQAAEAQEAAAASAALSGGSDVAAAAAGPPSGQHSSLLKVVLMSATLDAKLFANYFGGCPVLQAAGRTFPVSRLFLEDVYEATGYRLASDAPAALRRHGPGVAHVYAQRLVGGSRGQRDLVAKGFGDDEALAAPLNPEYDPDLYVELPLHVRRNLARLDEHRIDYDLLEALLSYIDATTEPGAVLVFLPGIGEINHLYDRLTAQRAYTGLRGGGPAVSSYSSARCVVLPLHSAVPPAGQRAALRPPAPGLRKVVLATNIAETSLTIEDVVAVVDTGRHKERRFNPARSMSMLVEDWVSAASAQQRAGRAGRVRPGVSYATYTRARFESGLRRYGAPEITRVPLEELVLQILLMGLGPVSDFLSQVLEPPQPRAVTAALEVLRQVGALETAPPAAATATAAAASVVATTGHNSAAVGATGAAGGTPAPFGVPREVLSPLGRQLALLPVAPRLGKLLVVGALLGCLAPAITIAATMSHKSPFLTPTDDRGESERARRALAAPGAEGIAAGQQSDHLLMVAAYELWRIAASPKYGGGTRVAAQVARRHFLHIQTLEQLSEIRCQLAAMLADARLVQPAGERGGYGSGYGDGDGSAYGGGGGKAAMAAAAAWLDDPTAPWNKFARDPLVVKAALCAALSPAVAVMGEDSCPTSPPRWGDAAPGPGAGEEVFVHPSSVVAALNTPQLLHPYLVYLEKVKTARLYLRDVTAISPLSLMLFGGPLTVLHAEGAVLVGSGSGSGSGVAPSMLRIACRAQTAVLVKQLRGALERLLERRFTGSSGSGSGSDGGGLQVAETVVGIVRQMLREEDEQRSMAARLL</sequence>
<dbReference type="InterPro" id="IPR011709">
    <property type="entry name" value="DEAD-box_helicase_OB_fold"/>
</dbReference>
<dbReference type="InterPro" id="IPR007502">
    <property type="entry name" value="Helicase-assoc_dom"/>
</dbReference>
<accession>A0A8J4BIT0</accession>
<feature type="domain" description="Helicase ATP-binding" evidence="5">
    <location>
        <begin position="45"/>
        <end position="256"/>
    </location>
</feature>
<keyword evidence="2" id="KW-0347">Helicase</keyword>
<dbReference type="SMART" id="SM00487">
    <property type="entry name" value="DEXDc"/>
    <property type="match status" value="1"/>
</dbReference>